<evidence type="ECO:0000256" key="1">
    <source>
        <dbReference type="SAM" id="Phobius"/>
    </source>
</evidence>
<feature type="transmembrane region" description="Helical" evidence="1">
    <location>
        <begin position="138"/>
        <end position="159"/>
    </location>
</feature>
<feature type="transmembrane region" description="Helical" evidence="1">
    <location>
        <begin position="99"/>
        <end position="126"/>
    </location>
</feature>
<sequence length="236" mass="27200">MKRRKKMKTSELIELNNEKRELLTKENMREYDKVLIYLRLEWRLSTLATEELLNDLLDHLLEAQQKGITTEEFFGDDTELFAKDLIAELPKESRRNTTALLSILTIMPLGSILFIHGLVDLIASFFIDPKPVDVGSFIVSYLLLITSFLLMLNYVIRYFQKDEMAATGKASTKKRVLQFINLYLLSGIVFALFIIPLIFLHTPFVYNMPGYISMIAGGLILTIMYGIYKFHDSSPN</sequence>
<feature type="transmembrane region" description="Helical" evidence="1">
    <location>
        <begin position="180"/>
        <end position="199"/>
    </location>
</feature>
<evidence type="ECO:0000313" key="3">
    <source>
        <dbReference type="Proteomes" id="UP000295328"/>
    </source>
</evidence>
<accession>A0A4R6BJ19</accession>
<dbReference type="Pfam" id="PF06570">
    <property type="entry name" value="DUF1129"/>
    <property type="match status" value="1"/>
</dbReference>
<dbReference type="Gene3D" id="1.10.1900.10">
    <property type="entry name" value="c-terminal domain of poly(a) binding protein"/>
    <property type="match status" value="1"/>
</dbReference>
<gene>
    <name evidence="2" type="ORF">ERX37_08930</name>
</gene>
<protein>
    <submittedName>
        <fullName evidence="2">DUF1129 family protein</fullName>
    </submittedName>
</protein>
<dbReference type="SUPFAM" id="SSF158560">
    <property type="entry name" value="BH3980-like"/>
    <property type="match status" value="1"/>
</dbReference>
<keyword evidence="1" id="KW-0812">Transmembrane</keyword>
<keyword evidence="1" id="KW-1133">Transmembrane helix</keyword>
<keyword evidence="1" id="KW-0472">Membrane</keyword>
<organism evidence="2 3">
    <name type="scientific">Macrococcus hajekii</name>
    <dbReference type="NCBI Taxonomy" id="198482"/>
    <lineage>
        <taxon>Bacteria</taxon>
        <taxon>Bacillati</taxon>
        <taxon>Bacillota</taxon>
        <taxon>Bacilli</taxon>
        <taxon>Bacillales</taxon>
        <taxon>Staphylococcaceae</taxon>
        <taxon>Macrococcus</taxon>
    </lineage>
</organism>
<evidence type="ECO:0000313" key="2">
    <source>
        <dbReference type="EMBL" id="TDM01607.1"/>
    </source>
</evidence>
<dbReference type="OrthoDB" id="1655249at2"/>
<name>A0A4R6BJ19_9STAP</name>
<keyword evidence="3" id="KW-1185">Reference proteome</keyword>
<reference evidence="2 3" key="1">
    <citation type="submission" date="2019-01" db="EMBL/GenBank/DDBJ databases">
        <title>Draft genome sequences of the type strains of six Macrococcus species.</title>
        <authorList>
            <person name="Mazhar S."/>
            <person name="Altermann E."/>
            <person name="Hill C."/>
            <person name="Mcauliffe O."/>
        </authorList>
    </citation>
    <scope>NUCLEOTIDE SEQUENCE [LARGE SCALE GENOMIC DNA]</scope>
    <source>
        <strain evidence="2 3">CCM4809</strain>
    </source>
</reference>
<dbReference type="EMBL" id="SCWE01000003">
    <property type="protein sequence ID" value="TDM01607.1"/>
    <property type="molecule type" value="Genomic_DNA"/>
</dbReference>
<feature type="transmembrane region" description="Helical" evidence="1">
    <location>
        <begin position="211"/>
        <end position="228"/>
    </location>
</feature>
<dbReference type="AlphaFoldDB" id="A0A4R6BJ19"/>
<dbReference type="InterPro" id="IPR009214">
    <property type="entry name" value="DUF1129"/>
</dbReference>
<proteinExistence type="predicted"/>
<comment type="caution">
    <text evidence="2">The sequence shown here is derived from an EMBL/GenBank/DDBJ whole genome shotgun (WGS) entry which is preliminary data.</text>
</comment>
<dbReference type="Proteomes" id="UP000295328">
    <property type="component" value="Unassembled WGS sequence"/>
</dbReference>